<keyword evidence="8" id="KW-1185">Reference proteome</keyword>
<name>A0A2V3VEZ5_9SPHN</name>
<keyword evidence="4" id="KW-0520">NAD</keyword>
<comment type="pathway">
    <text evidence="1">Porphyrin-containing compound metabolism; siroheme biosynthesis; sirohydrochlorin from precorrin-2: step 1/1.</text>
</comment>
<keyword evidence="7" id="KW-0489">Methyltransferase</keyword>
<dbReference type="SUPFAM" id="SSF51735">
    <property type="entry name" value="NAD(P)-binding Rossmann-fold domains"/>
    <property type="match status" value="1"/>
</dbReference>
<evidence type="ECO:0000256" key="3">
    <source>
        <dbReference type="ARBA" id="ARBA00023002"/>
    </source>
</evidence>
<protein>
    <recommendedName>
        <fullName evidence="2">precorrin-2 dehydrogenase</fullName>
        <ecNumber evidence="2">1.3.1.76</ecNumber>
    </recommendedName>
</protein>
<dbReference type="Gene3D" id="3.40.50.720">
    <property type="entry name" value="NAD(P)-binding Rossmann-like Domain"/>
    <property type="match status" value="1"/>
</dbReference>
<dbReference type="UniPathway" id="UPA00262">
    <property type="reaction ID" value="UER00222"/>
</dbReference>
<keyword evidence="5" id="KW-0627">Porphyrin biosynthesis</keyword>
<reference evidence="7 8" key="1">
    <citation type="submission" date="2018-05" db="EMBL/GenBank/DDBJ databases">
        <title>Genomic Encyclopedia of Type Strains, Phase IV (KMG-IV): sequencing the most valuable type-strain genomes for metagenomic binning, comparative biology and taxonomic classification.</title>
        <authorList>
            <person name="Goeker M."/>
        </authorList>
    </citation>
    <scope>NUCLEOTIDE SEQUENCE [LARGE SCALE GENOMIC DNA]</scope>
    <source>
        <strain evidence="7 8">DSM 3183</strain>
    </source>
</reference>
<keyword evidence="7" id="KW-0808">Transferase</keyword>
<evidence type="ECO:0000256" key="4">
    <source>
        <dbReference type="ARBA" id="ARBA00023027"/>
    </source>
</evidence>
<evidence type="ECO:0000256" key="1">
    <source>
        <dbReference type="ARBA" id="ARBA00005010"/>
    </source>
</evidence>
<dbReference type="InterPro" id="IPR028161">
    <property type="entry name" value="Met8-like"/>
</dbReference>
<dbReference type="EC" id="1.3.1.76" evidence="2"/>
<dbReference type="EMBL" id="QJJM01000007">
    <property type="protein sequence ID" value="PXW75199.1"/>
    <property type="molecule type" value="Genomic_DNA"/>
</dbReference>
<evidence type="ECO:0000256" key="5">
    <source>
        <dbReference type="ARBA" id="ARBA00023244"/>
    </source>
</evidence>
<dbReference type="GO" id="GO:0032259">
    <property type="term" value="P:methylation"/>
    <property type="evidence" value="ECO:0007669"/>
    <property type="project" value="UniProtKB-KW"/>
</dbReference>
<dbReference type="Pfam" id="PF13241">
    <property type="entry name" value="NAD_binding_7"/>
    <property type="match status" value="1"/>
</dbReference>
<dbReference type="Proteomes" id="UP000248014">
    <property type="component" value="Unassembled WGS sequence"/>
</dbReference>
<proteinExistence type="predicted"/>
<evidence type="ECO:0000313" key="7">
    <source>
        <dbReference type="EMBL" id="PXW75199.1"/>
    </source>
</evidence>
<gene>
    <name evidence="7" type="ORF">C7451_107169</name>
</gene>
<accession>A0A2V3VEZ5</accession>
<dbReference type="GO" id="GO:0004325">
    <property type="term" value="F:ferrochelatase activity"/>
    <property type="evidence" value="ECO:0007669"/>
    <property type="project" value="InterPro"/>
</dbReference>
<evidence type="ECO:0000256" key="6">
    <source>
        <dbReference type="ARBA" id="ARBA00047561"/>
    </source>
</evidence>
<dbReference type="PANTHER" id="PTHR35330">
    <property type="entry name" value="SIROHEME BIOSYNTHESIS PROTEIN MET8"/>
    <property type="match status" value="1"/>
</dbReference>
<dbReference type="GO" id="GO:0008168">
    <property type="term" value="F:methyltransferase activity"/>
    <property type="evidence" value="ECO:0007669"/>
    <property type="project" value="UniProtKB-KW"/>
</dbReference>
<dbReference type="RefSeq" id="WP_110298935.1">
    <property type="nucleotide sequence ID" value="NZ_QJJM01000007.1"/>
</dbReference>
<organism evidence="7 8">
    <name type="scientific">Blastomonas natatoria</name>
    <dbReference type="NCBI Taxonomy" id="34015"/>
    <lineage>
        <taxon>Bacteria</taxon>
        <taxon>Pseudomonadati</taxon>
        <taxon>Pseudomonadota</taxon>
        <taxon>Alphaproteobacteria</taxon>
        <taxon>Sphingomonadales</taxon>
        <taxon>Sphingomonadaceae</taxon>
        <taxon>Blastomonas</taxon>
    </lineage>
</organism>
<dbReference type="PANTHER" id="PTHR35330:SF1">
    <property type="entry name" value="SIROHEME BIOSYNTHESIS PROTEIN MET8"/>
    <property type="match status" value="1"/>
</dbReference>
<dbReference type="OrthoDB" id="9815856at2"/>
<dbReference type="InterPro" id="IPR006367">
    <property type="entry name" value="Sirohaem_synthase_N"/>
</dbReference>
<dbReference type="InterPro" id="IPR036291">
    <property type="entry name" value="NAD(P)-bd_dom_sf"/>
</dbReference>
<dbReference type="AlphaFoldDB" id="A0A2V3VEZ5"/>
<sequence>MNQLPIFVNLRGVRVILLGDGEMADAKRRLIERAGGLCVGEDVRDARIAIVALEDESEAVAAVDRLKARGLLVNAVDRPALCDFTTPAIIDRDPVLIAIGTGGASAGLAKALRQRLEAMLPAGLGKLAKALDAARDAIRRRWPGGPERRRAIDAALAPGGPLDPLTDRDENAVADWLEQGGQGVASGLYTLTIASTDPDDLTLRQVRLLGSADLVLHPFDMPGTILSRARADAAMRVDDSEAEESGVVVRLVWAKTEESS</sequence>
<comment type="catalytic activity">
    <reaction evidence="6">
        <text>precorrin-2 + NAD(+) = sirohydrochlorin + NADH + 2 H(+)</text>
        <dbReference type="Rhea" id="RHEA:15613"/>
        <dbReference type="ChEBI" id="CHEBI:15378"/>
        <dbReference type="ChEBI" id="CHEBI:57540"/>
        <dbReference type="ChEBI" id="CHEBI:57945"/>
        <dbReference type="ChEBI" id="CHEBI:58351"/>
        <dbReference type="ChEBI" id="CHEBI:58827"/>
        <dbReference type="EC" id="1.3.1.76"/>
    </reaction>
</comment>
<dbReference type="Gene3D" id="3.30.160.110">
    <property type="entry name" value="Siroheme synthase, domain 2"/>
    <property type="match status" value="1"/>
</dbReference>
<comment type="caution">
    <text evidence="7">The sequence shown here is derived from an EMBL/GenBank/DDBJ whole genome shotgun (WGS) entry which is preliminary data.</text>
</comment>
<evidence type="ECO:0000313" key="8">
    <source>
        <dbReference type="Proteomes" id="UP000248014"/>
    </source>
</evidence>
<dbReference type="GO" id="GO:0019354">
    <property type="term" value="P:siroheme biosynthetic process"/>
    <property type="evidence" value="ECO:0007669"/>
    <property type="project" value="UniProtKB-UniPathway"/>
</dbReference>
<keyword evidence="3" id="KW-0560">Oxidoreductase</keyword>
<dbReference type="NCBIfam" id="TIGR01470">
    <property type="entry name" value="cysG_Nterm"/>
    <property type="match status" value="1"/>
</dbReference>
<dbReference type="SUPFAM" id="SSF75615">
    <property type="entry name" value="Siroheme synthase middle domains-like"/>
    <property type="match status" value="1"/>
</dbReference>
<dbReference type="GO" id="GO:0043115">
    <property type="term" value="F:precorrin-2 dehydrogenase activity"/>
    <property type="evidence" value="ECO:0007669"/>
    <property type="project" value="UniProtKB-EC"/>
</dbReference>
<evidence type="ECO:0000256" key="2">
    <source>
        <dbReference type="ARBA" id="ARBA00012400"/>
    </source>
</evidence>